<dbReference type="GO" id="GO:1905786">
    <property type="term" value="P:positive regulation of anaphase-promoting complex-dependent catabolic process"/>
    <property type="evidence" value="ECO:0000318"/>
    <property type="project" value="GO_Central"/>
</dbReference>
<dbReference type="InterPro" id="IPR001680">
    <property type="entry name" value="WD40_rpt"/>
</dbReference>
<keyword evidence="10" id="KW-1185">Reference proteome</keyword>
<gene>
    <name evidence="9" type="ORF">DAPPUDRAFT_237783</name>
</gene>
<evidence type="ECO:0000256" key="2">
    <source>
        <dbReference type="ARBA" id="ARBA00022574"/>
    </source>
</evidence>
<name>E9G4D4_DAPPU</name>
<dbReference type="Proteomes" id="UP000000305">
    <property type="component" value="Unassembled WGS sequence"/>
</dbReference>
<dbReference type="InterPro" id="IPR045183">
    <property type="entry name" value="Ebi-like"/>
</dbReference>
<dbReference type="OMA" id="CVKWISE"/>
<dbReference type="HOGENOM" id="CLU_430391_0_0_1"/>
<accession>E9G4D4</accession>
<evidence type="ECO:0000313" key="10">
    <source>
        <dbReference type="Proteomes" id="UP000000305"/>
    </source>
</evidence>
<comment type="subcellular location">
    <subcellularLocation>
        <location evidence="1">Nucleus</location>
    </subcellularLocation>
</comment>
<dbReference type="Gene3D" id="2.130.10.10">
    <property type="entry name" value="YVTN repeat-like/Quinoprotein amine dehydrogenase"/>
    <property type="match status" value="1"/>
</dbReference>
<dbReference type="InterPro" id="IPR024977">
    <property type="entry name" value="Apc4-like_WD40_dom"/>
</dbReference>
<dbReference type="STRING" id="6669.E9G4D4"/>
<feature type="coiled-coil region" evidence="6">
    <location>
        <begin position="147"/>
        <end position="234"/>
    </location>
</feature>
<evidence type="ECO:0000313" key="9">
    <source>
        <dbReference type="EMBL" id="EFX85274.1"/>
    </source>
</evidence>
<sequence length="636" mass="72118">MSNVIPEIVALERLLKAEKEKSTEAQLVMVQTISDLKRSSEISKRELEAVAANLKHDLDVERKKTIEITVTLQDTEELAESFRQKLLALKNEKDLNEATLKKEKINLEKQLLERETILQRTIGELQTFDVKSLQTERMSFKALSDLKSSSDNDLRKLEGTITNLQQELNAEKKKISELVVSLQELTKEKKEANERSESLQWKIFVLEREVELNHKKHEEEKQSLQKQLLGLQNQLQDCTVIAKQCSESSKVNDPSIQVHTLAIMPGSSDNIQIQMEATISNLRLELEVEKQRTSLKAVSVQALTLARNEANKLADSLQRKLSDMEIKVKNLSASKEKHSKGFKSLLADTRKRFEKEKQDLLLQQMAMASQKSKLTLENQTLSSLVSELSDECNSTKKEKSQIMAQLEEVEREYQSLRNKVDPPVVELSDSDLEDDRVDLPLPETSPTSAPVERQFKETLRSVPGSGNFVSRFHPSKPLLACVFLSNQVTFFTGTSGDAPFSTWKENAVKLRGHTMQEIKVLEWNDVGNQLAAAFSDGVVIVWSYPSGKVLFQMKKHLKQVDQLEWNPYRSNIFASRENGQKVVLLWNSTAVGSNTNHVSTVEHGKNVECVKWISENLIAQGLVDGTIQVSEIEYCY</sequence>
<dbReference type="SUPFAM" id="SSF50978">
    <property type="entry name" value="WD40 repeat-like"/>
    <property type="match status" value="1"/>
</dbReference>
<feature type="domain" description="Anaphase-promoting complex subunit 4-like WD40" evidence="8">
    <location>
        <begin position="511"/>
        <end position="566"/>
    </location>
</feature>
<dbReference type="GO" id="GO:0005680">
    <property type="term" value="C:anaphase-promoting complex"/>
    <property type="evidence" value="ECO:0000318"/>
    <property type="project" value="GO_Central"/>
</dbReference>
<protein>
    <recommendedName>
        <fullName evidence="8">Anaphase-promoting complex subunit 4-like WD40 domain-containing protein</fullName>
    </recommendedName>
</protein>
<evidence type="ECO:0000256" key="3">
    <source>
        <dbReference type="ARBA" id="ARBA00022737"/>
    </source>
</evidence>
<dbReference type="InterPro" id="IPR015943">
    <property type="entry name" value="WD40/YVTN_repeat-like_dom_sf"/>
</dbReference>
<reference evidence="9 10" key="1">
    <citation type="journal article" date="2011" name="Science">
        <title>The ecoresponsive genome of Daphnia pulex.</title>
        <authorList>
            <person name="Colbourne J.K."/>
            <person name="Pfrender M.E."/>
            <person name="Gilbert D."/>
            <person name="Thomas W.K."/>
            <person name="Tucker A."/>
            <person name="Oakley T.H."/>
            <person name="Tokishita S."/>
            <person name="Aerts A."/>
            <person name="Arnold G.J."/>
            <person name="Basu M.K."/>
            <person name="Bauer D.J."/>
            <person name="Caceres C.E."/>
            <person name="Carmel L."/>
            <person name="Casola C."/>
            <person name="Choi J.H."/>
            <person name="Detter J.C."/>
            <person name="Dong Q."/>
            <person name="Dusheyko S."/>
            <person name="Eads B.D."/>
            <person name="Frohlich T."/>
            <person name="Geiler-Samerotte K.A."/>
            <person name="Gerlach D."/>
            <person name="Hatcher P."/>
            <person name="Jogdeo S."/>
            <person name="Krijgsveld J."/>
            <person name="Kriventseva E.V."/>
            <person name="Kultz D."/>
            <person name="Laforsch C."/>
            <person name="Lindquist E."/>
            <person name="Lopez J."/>
            <person name="Manak J.R."/>
            <person name="Muller J."/>
            <person name="Pangilinan J."/>
            <person name="Patwardhan R.P."/>
            <person name="Pitluck S."/>
            <person name="Pritham E.J."/>
            <person name="Rechtsteiner A."/>
            <person name="Rho M."/>
            <person name="Rogozin I.B."/>
            <person name="Sakarya O."/>
            <person name="Salamov A."/>
            <person name="Schaack S."/>
            <person name="Shapiro H."/>
            <person name="Shiga Y."/>
            <person name="Skalitzky C."/>
            <person name="Smith Z."/>
            <person name="Souvorov A."/>
            <person name="Sung W."/>
            <person name="Tang Z."/>
            <person name="Tsuchiya D."/>
            <person name="Tu H."/>
            <person name="Vos H."/>
            <person name="Wang M."/>
            <person name="Wolf Y.I."/>
            <person name="Yamagata H."/>
            <person name="Yamada T."/>
            <person name="Ye Y."/>
            <person name="Shaw J.R."/>
            <person name="Andrews J."/>
            <person name="Crease T.J."/>
            <person name="Tang H."/>
            <person name="Lucas S.M."/>
            <person name="Robertson H.M."/>
            <person name="Bork P."/>
            <person name="Koonin E.V."/>
            <person name="Zdobnov E.M."/>
            <person name="Grigoriev I.V."/>
            <person name="Lynch M."/>
            <person name="Boore J.L."/>
        </authorList>
    </citation>
    <scope>NUCLEOTIDE SEQUENCE [LARGE SCALE GENOMIC DNA]</scope>
</reference>
<dbReference type="InParanoid" id="E9G4D4"/>
<organism evidence="9 10">
    <name type="scientific">Daphnia pulex</name>
    <name type="common">Water flea</name>
    <dbReference type="NCBI Taxonomy" id="6669"/>
    <lineage>
        <taxon>Eukaryota</taxon>
        <taxon>Metazoa</taxon>
        <taxon>Ecdysozoa</taxon>
        <taxon>Arthropoda</taxon>
        <taxon>Crustacea</taxon>
        <taxon>Branchiopoda</taxon>
        <taxon>Diplostraca</taxon>
        <taxon>Cladocera</taxon>
        <taxon>Anomopoda</taxon>
        <taxon>Daphniidae</taxon>
        <taxon>Daphnia</taxon>
    </lineage>
</organism>
<dbReference type="GO" id="GO:0031145">
    <property type="term" value="P:anaphase-promoting complex-dependent catabolic process"/>
    <property type="evidence" value="ECO:0000318"/>
    <property type="project" value="GO_Central"/>
</dbReference>
<dbReference type="AlphaFoldDB" id="E9G4D4"/>
<evidence type="ECO:0000256" key="4">
    <source>
        <dbReference type="ARBA" id="ARBA00023242"/>
    </source>
</evidence>
<keyword evidence="4" id="KW-0539">Nucleus</keyword>
<dbReference type="KEGG" id="dpx:DAPPUDRAFT_237783"/>
<comment type="similarity">
    <text evidence="5">Belongs to the WD repeat EBI family.</text>
</comment>
<dbReference type="SMART" id="SM00320">
    <property type="entry name" value="WD40"/>
    <property type="match status" value="3"/>
</dbReference>
<dbReference type="PANTHER" id="PTHR22846:SF2">
    <property type="entry name" value="F-BOX-LIKE_WD REPEAT-CONTAINING PROTEIN EBI"/>
    <property type="match status" value="1"/>
</dbReference>
<feature type="coiled-coil region" evidence="6">
    <location>
        <begin position="44"/>
        <end position="115"/>
    </location>
</feature>
<evidence type="ECO:0000256" key="1">
    <source>
        <dbReference type="ARBA" id="ARBA00004123"/>
    </source>
</evidence>
<proteinExistence type="inferred from homology"/>
<dbReference type="InterPro" id="IPR036322">
    <property type="entry name" value="WD40_repeat_dom_sf"/>
</dbReference>
<dbReference type="Pfam" id="PF12894">
    <property type="entry name" value="ANAPC4_WD40"/>
    <property type="match status" value="1"/>
</dbReference>
<dbReference type="EMBL" id="GL732532">
    <property type="protein sequence ID" value="EFX85274.1"/>
    <property type="molecule type" value="Genomic_DNA"/>
</dbReference>
<evidence type="ECO:0000256" key="5">
    <source>
        <dbReference type="ARBA" id="ARBA00025741"/>
    </source>
</evidence>
<dbReference type="OrthoDB" id="10339969at2759"/>
<feature type="coiled-coil region" evidence="6">
    <location>
        <begin position="300"/>
        <end position="334"/>
    </location>
</feature>
<evidence type="ECO:0000259" key="8">
    <source>
        <dbReference type="Pfam" id="PF12894"/>
    </source>
</evidence>
<evidence type="ECO:0000256" key="7">
    <source>
        <dbReference type="SAM" id="MobiDB-lite"/>
    </source>
</evidence>
<feature type="region of interest" description="Disordered" evidence="7">
    <location>
        <begin position="428"/>
        <end position="450"/>
    </location>
</feature>
<evidence type="ECO:0000256" key="6">
    <source>
        <dbReference type="SAM" id="Coils"/>
    </source>
</evidence>
<dbReference type="GO" id="GO:1990757">
    <property type="term" value="F:ubiquitin ligase activator activity"/>
    <property type="evidence" value="ECO:0000318"/>
    <property type="project" value="GO_Central"/>
</dbReference>
<dbReference type="GO" id="GO:0010997">
    <property type="term" value="F:anaphase-promoting complex binding"/>
    <property type="evidence" value="ECO:0000318"/>
    <property type="project" value="GO_Central"/>
</dbReference>
<keyword evidence="6" id="KW-0175">Coiled coil</keyword>
<dbReference type="GO" id="GO:0003714">
    <property type="term" value="F:transcription corepressor activity"/>
    <property type="evidence" value="ECO:0007669"/>
    <property type="project" value="InterPro"/>
</dbReference>
<dbReference type="PANTHER" id="PTHR22846">
    <property type="entry name" value="WD40 REPEAT PROTEIN"/>
    <property type="match status" value="1"/>
</dbReference>
<keyword evidence="2" id="KW-0853">WD repeat</keyword>
<feature type="coiled-coil region" evidence="6">
    <location>
        <begin position="385"/>
        <end position="419"/>
    </location>
</feature>
<keyword evidence="3" id="KW-0677">Repeat</keyword>